<comment type="caution">
    <text evidence="1">The sequence shown here is derived from an EMBL/GenBank/DDBJ whole genome shotgun (WGS) entry which is preliminary data.</text>
</comment>
<dbReference type="PANTHER" id="PTHR34846:SF10">
    <property type="entry name" value="CYTOPLASMIC PROTEIN"/>
    <property type="match status" value="1"/>
</dbReference>
<dbReference type="SUPFAM" id="SSF69118">
    <property type="entry name" value="AhpD-like"/>
    <property type="match status" value="1"/>
</dbReference>
<gene>
    <name evidence="1" type="ORF">MAGR_32470</name>
</gene>
<evidence type="ECO:0000313" key="2">
    <source>
        <dbReference type="Proteomes" id="UP000465302"/>
    </source>
</evidence>
<name>A0A7I9W3P8_MYCAG</name>
<dbReference type="Gene3D" id="1.20.1290.10">
    <property type="entry name" value="AhpD-like"/>
    <property type="match status" value="1"/>
</dbReference>
<dbReference type="Proteomes" id="UP000465302">
    <property type="component" value="Unassembled WGS sequence"/>
</dbReference>
<dbReference type="PANTHER" id="PTHR34846">
    <property type="entry name" value="4-CARBOXYMUCONOLACTONE DECARBOXYLASE FAMILY PROTEIN (AFU_ORTHOLOGUE AFUA_6G11590)"/>
    <property type="match status" value="1"/>
</dbReference>
<sequence>MCDGAASVTPVTRACVSHPGGLPRLTGMTQKTRIPPLPPQRAPLMTKLLYRVAKRRFGEVPEPFTVAAHHPRLMLANVVHEGLLQSGSKKLPTCVRELAVYWTARTIGCSWCVDFGAMLMRLEHLDMERLKDIDNYATSPAYSDDERAAIAYADAMTKDPHTITDEQVEDLRRRFGDDGVIELTYQIGVENMRARMYSALGITEQGFNSGDACRVPWATAEPAAEPTAEPR</sequence>
<organism evidence="1 2">
    <name type="scientific">Mycolicibacterium agri</name>
    <name type="common">Mycobacterium agri</name>
    <dbReference type="NCBI Taxonomy" id="36811"/>
    <lineage>
        <taxon>Bacteria</taxon>
        <taxon>Bacillati</taxon>
        <taxon>Actinomycetota</taxon>
        <taxon>Actinomycetes</taxon>
        <taxon>Mycobacteriales</taxon>
        <taxon>Mycobacteriaceae</taxon>
        <taxon>Mycolicibacterium</taxon>
    </lineage>
</organism>
<dbReference type="EMBL" id="BLKS01000001">
    <property type="protein sequence ID" value="GFG51806.1"/>
    <property type="molecule type" value="Genomic_DNA"/>
</dbReference>
<proteinExistence type="predicted"/>
<evidence type="ECO:0000313" key="1">
    <source>
        <dbReference type="EMBL" id="GFG51806.1"/>
    </source>
</evidence>
<accession>A0A7I9W3P8</accession>
<dbReference type="AlphaFoldDB" id="A0A7I9W3P8"/>
<protein>
    <recommendedName>
        <fullName evidence="3">Transposase</fullName>
    </recommendedName>
</protein>
<reference evidence="1 2" key="1">
    <citation type="journal article" date="2019" name="Emerg. Microbes Infect.">
        <title>Comprehensive subspecies identification of 175 nontuberculous mycobacteria species based on 7547 genomic profiles.</title>
        <authorList>
            <person name="Matsumoto Y."/>
            <person name="Kinjo T."/>
            <person name="Motooka D."/>
            <person name="Nabeya D."/>
            <person name="Jung N."/>
            <person name="Uechi K."/>
            <person name="Horii T."/>
            <person name="Iida T."/>
            <person name="Fujita J."/>
            <person name="Nakamura S."/>
        </authorList>
    </citation>
    <scope>NUCLEOTIDE SEQUENCE [LARGE SCALE GENOMIC DNA]</scope>
    <source>
        <strain evidence="1 2">JCM 6377</strain>
    </source>
</reference>
<dbReference type="InterPro" id="IPR029032">
    <property type="entry name" value="AhpD-like"/>
</dbReference>
<evidence type="ECO:0008006" key="3">
    <source>
        <dbReference type="Google" id="ProtNLM"/>
    </source>
</evidence>